<evidence type="ECO:0000313" key="3">
    <source>
        <dbReference type="Proteomes" id="UP000054270"/>
    </source>
</evidence>
<gene>
    <name evidence="2" type="ORF">HYPSUDRAFT_61434</name>
</gene>
<feature type="compositionally biased region" description="Basic residues" evidence="1">
    <location>
        <begin position="1"/>
        <end position="12"/>
    </location>
</feature>
<dbReference type="SUPFAM" id="SSF81383">
    <property type="entry name" value="F-box domain"/>
    <property type="match status" value="1"/>
</dbReference>
<dbReference type="Proteomes" id="UP000054270">
    <property type="component" value="Unassembled WGS sequence"/>
</dbReference>
<dbReference type="InterPro" id="IPR036047">
    <property type="entry name" value="F-box-like_dom_sf"/>
</dbReference>
<evidence type="ECO:0000313" key="2">
    <source>
        <dbReference type="EMBL" id="KJA29404.1"/>
    </source>
</evidence>
<sequence>MPPRRRSRRGKNSHQSVAKPGGRNGPTPAGKVKSTKGKSRERSRTPPILSIHDDVLFEILMFLGLPDSMDHKMAATLTSICKKWRDFVMDTPLFWTTIRQPLAMSSYPTALNPFERSQSVLLDVYLDTRLFLTLSHRKLERICDGFATHLPRFKSFSVVVHDEKEARVLFKHWTRHQLMSLKTFTIQVDVTTPIRVSLSSFKSTLLPRGVTLHALRFLAVNCSFIPHFTAHAPSVERLEINSCTGLPSLQTFGIIFHKFSQLQILILQDVKPHTISEGNINTDPSNSLDGVSDAELSRLYPSMNLRTLAISLPRLDMGCLYLTKIMKNLEYVEIANPRDDLLALHATENQNAAVYQWNGLGNLKKIRLHIEQHFVWNDATFFSSLPAGTALEIDRPLLSSKTTLTRILNSKKFSSITVILAEEESWQDSFLVCKTFSEYVCSIKPTLGCPTTLILPASETLDSQVIDILGAYLTIRGPQESAANGLINASQMIRRNFYYRLDDGDFEHDYSEDDYGEDQWDYDGVYDSDFDEYNAHHQAMAAMRTSSTYY</sequence>
<evidence type="ECO:0000256" key="1">
    <source>
        <dbReference type="SAM" id="MobiDB-lite"/>
    </source>
</evidence>
<keyword evidence="3" id="KW-1185">Reference proteome</keyword>
<name>A0A0D2PF71_HYPSF</name>
<dbReference type="STRING" id="945553.A0A0D2PF71"/>
<accession>A0A0D2PF71</accession>
<feature type="region of interest" description="Disordered" evidence="1">
    <location>
        <begin position="1"/>
        <end position="45"/>
    </location>
</feature>
<reference evidence="3" key="1">
    <citation type="submission" date="2014-04" db="EMBL/GenBank/DDBJ databases">
        <title>Evolutionary Origins and Diversification of the Mycorrhizal Mutualists.</title>
        <authorList>
            <consortium name="DOE Joint Genome Institute"/>
            <consortium name="Mycorrhizal Genomics Consortium"/>
            <person name="Kohler A."/>
            <person name="Kuo A."/>
            <person name="Nagy L.G."/>
            <person name="Floudas D."/>
            <person name="Copeland A."/>
            <person name="Barry K.W."/>
            <person name="Cichocki N."/>
            <person name="Veneault-Fourrey C."/>
            <person name="LaButti K."/>
            <person name="Lindquist E.A."/>
            <person name="Lipzen A."/>
            <person name="Lundell T."/>
            <person name="Morin E."/>
            <person name="Murat C."/>
            <person name="Riley R."/>
            <person name="Ohm R."/>
            <person name="Sun H."/>
            <person name="Tunlid A."/>
            <person name="Henrissat B."/>
            <person name="Grigoriev I.V."/>
            <person name="Hibbett D.S."/>
            <person name="Martin F."/>
        </authorList>
    </citation>
    <scope>NUCLEOTIDE SEQUENCE [LARGE SCALE GENOMIC DNA]</scope>
    <source>
        <strain evidence="3">FD-334 SS-4</strain>
    </source>
</reference>
<dbReference type="InterPro" id="IPR032675">
    <property type="entry name" value="LRR_dom_sf"/>
</dbReference>
<dbReference type="OrthoDB" id="3038402at2759"/>
<dbReference type="Gene3D" id="3.80.10.10">
    <property type="entry name" value="Ribonuclease Inhibitor"/>
    <property type="match status" value="1"/>
</dbReference>
<dbReference type="EMBL" id="KN817519">
    <property type="protein sequence ID" value="KJA29404.1"/>
    <property type="molecule type" value="Genomic_DNA"/>
</dbReference>
<dbReference type="AlphaFoldDB" id="A0A0D2PF71"/>
<proteinExistence type="predicted"/>
<organism evidence="2 3">
    <name type="scientific">Hypholoma sublateritium (strain FD-334 SS-4)</name>
    <dbReference type="NCBI Taxonomy" id="945553"/>
    <lineage>
        <taxon>Eukaryota</taxon>
        <taxon>Fungi</taxon>
        <taxon>Dikarya</taxon>
        <taxon>Basidiomycota</taxon>
        <taxon>Agaricomycotina</taxon>
        <taxon>Agaricomycetes</taxon>
        <taxon>Agaricomycetidae</taxon>
        <taxon>Agaricales</taxon>
        <taxon>Agaricineae</taxon>
        <taxon>Strophariaceae</taxon>
        <taxon>Hypholoma</taxon>
    </lineage>
</organism>
<protein>
    <submittedName>
        <fullName evidence="2">Uncharacterized protein</fullName>
    </submittedName>
</protein>